<keyword evidence="4" id="KW-1185">Reference proteome</keyword>
<keyword evidence="1" id="KW-0175">Coiled coil</keyword>
<feature type="domain" description="FP protein C-terminal" evidence="2">
    <location>
        <begin position="219"/>
        <end position="262"/>
    </location>
</feature>
<protein>
    <recommendedName>
        <fullName evidence="2">FP protein C-terminal domain-containing protein</fullName>
    </recommendedName>
</protein>
<dbReference type="AlphaFoldDB" id="A0AAV1KKL2"/>
<feature type="coiled-coil region" evidence="1">
    <location>
        <begin position="95"/>
        <end position="150"/>
    </location>
</feature>
<dbReference type="Pfam" id="PF25298">
    <property type="entry name" value="Baculo_FP_2nd"/>
    <property type="match status" value="1"/>
</dbReference>
<proteinExistence type="predicted"/>
<dbReference type="SUPFAM" id="SSF57997">
    <property type="entry name" value="Tropomyosin"/>
    <property type="match status" value="1"/>
</dbReference>
<evidence type="ECO:0000259" key="2">
    <source>
        <dbReference type="Pfam" id="PF25298"/>
    </source>
</evidence>
<dbReference type="Gene3D" id="1.20.5.340">
    <property type="match status" value="1"/>
</dbReference>
<evidence type="ECO:0000256" key="1">
    <source>
        <dbReference type="SAM" id="Coils"/>
    </source>
</evidence>
<dbReference type="InterPro" id="IPR057251">
    <property type="entry name" value="FP_C"/>
</dbReference>
<comment type="caution">
    <text evidence="3">The sequence shown here is derived from an EMBL/GenBank/DDBJ whole genome shotgun (WGS) entry which is preliminary data.</text>
</comment>
<evidence type="ECO:0000313" key="3">
    <source>
        <dbReference type="EMBL" id="CAK1582399.1"/>
    </source>
</evidence>
<sequence length="264" mass="30531">MMSVPRTPPELISQIKTPTIAVQYNSDPALNKTNTTEPVDNYFNITKRTKRTFGELNEQPGYSSEIKYMFEQLTAQQENKFESLNNTLATIISRNQTIQNSVDSLTAKHDDLQKKIDHLEQENNEYKKRVANLENRLDHLEKSVRCSTIEIRNLPKLEVENKKTLIDIIHLVGSTLGLETPIHQSEIRDIFRTKSEAVVVDFTTNLTKKSFLAKYKSYNKTRETVKNKKLIAAWTSYGKVFIRKDESSTPVRIEEESDIYKIIM</sequence>
<organism evidence="3 4">
    <name type="scientific">Parnassius mnemosyne</name>
    <name type="common">clouded apollo</name>
    <dbReference type="NCBI Taxonomy" id="213953"/>
    <lineage>
        <taxon>Eukaryota</taxon>
        <taxon>Metazoa</taxon>
        <taxon>Ecdysozoa</taxon>
        <taxon>Arthropoda</taxon>
        <taxon>Hexapoda</taxon>
        <taxon>Insecta</taxon>
        <taxon>Pterygota</taxon>
        <taxon>Neoptera</taxon>
        <taxon>Endopterygota</taxon>
        <taxon>Lepidoptera</taxon>
        <taxon>Glossata</taxon>
        <taxon>Ditrysia</taxon>
        <taxon>Papilionoidea</taxon>
        <taxon>Papilionidae</taxon>
        <taxon>Parnassiinae</taxon>
        <taxon>Parnassini</taxon>
        <taxon>Parnassius</taxon>
        <taxon>Driopa</taxon>
    </lineage>
</organism>
<gene>
    <name evidence="3" type="ORF">PARMNEM_LOCUS3931</name>
</gene>
<accession>A0AAV1KKL2</accession>
<evidence type="ECO:0000313" key="4">
    <source>
        <dbReference type="Proteomes" id="UP001314205"/>
    </source>
</evidence>
<dbReference type="Proteomes" id="UP001314205">
    <property type="component" value="Unassembled WGS sequence"/>
</dbReference>
<dbReference type="EMBL" id="CAVLGL010000035">
    <property type="protein sequence ID" value="CAK1582399.1"/>
    <property type="molecule type" value="Genomic_DNA"/>
</dbReference>
<reference evidence="3 4" key="1">
    <citation type="submission" date="2023-11" db="EMBL/GenBank/DDBJ databases">
        <authorList>
            <person name="Hedman E."/>
            <person name="Englund M."/>
            <person name="Stromberg M."/>
            <person name="Nyberg Akerstrom W."/>
            <person name="Nylinder S."/>
            <person name="Jareborg N."/>
            <person name="Kallberg Y."/>
            <person name="Kronander E."/>
        </authorList>
    </citation>
    <scope>NUCLEOTIDE SEQUENCE [LARGE SCALE GENOMIC DNA]</scope>
</reference>
<name>A0AAV1KKL2_9NEOP</name>